<organism evidence="3 4">
    <name type="scientific">Lentibacillus persicus</name>
    <dbReference type="NCBI Taxonomy" id="640948"/>
    <lineage>
        <taxon>Bacteria</taxon>
        <taxon>Bacillati</taxon>
        <taxon>Bacillota</taxon>
        <taxon>Bacilli</taxon>
        <taxon>Bacillales</taxon>
        <taxon>Bacillaceae</taxon>
        <taxon>Lentibacillus</taxon>
    </lineage>
</organism>
<evidence type="ECO:0000256" key="1">
    <source>
        <dbReference type="ARBA" id="ARBA00006718"/>
    </source>
</evidence>
<dbReference type="PIRSF" id="PIRSF034852">
    <property type="entry name" value="UCP034852"/>
    <property type="match status" value="1"/>
</dbReference>
<dbReference type="InterPro" id="IPR000361">
    <property type="entry name" value="ATAP_core_dom"/>
</dbReference>
<dbReference type="Pfam" id="PF01521">
    <property type="entry name" value="Fe-S_biosyn"/>
    <property type="match status" value="1"/>
</dbReference>
<dbReference type="AlphaFoldDB" id="A0A1I1V5Z0"/>
<accession>A0A1I1V5Z0</accession>
<dbReference type="InterPro" id="IPR008326">
    <property type="entry name" value="PdhI-like"/>
</dbReference>
<dbReference type="InterPro" id="IPR035903">
    <property type="entry name" value="HesB-like_dom_sf"/>
</dbReference>
<protein>
    <submittedName>
        <fullName evidence="3">Uncharacterized protein YneR</fullName>
    </submittedName>
</protein>
<sequence>MKLNITNQAAKWYKEELNIGDQSFLRFFVRYGFGGRIPGFSLGISNDTPEDIYASCNAEGVTFYIENKDAWYFDDQDLSITLDEQVKEPQFSYN</sequence>
<dbReference type="OrthoDB" id="1645729at2"/>
<proteinExistence type="inferred from homology"/>
<comment type="similarity">
    <text evidence="1">Belongs to the HesB/IscA family.</text>
</comment>
<dbReference type="EMBL" id="FOMR01000004">
    <property type="protein sequence ID" value="SFD78235.1"/>
    <property type="molecule type" value="Genomic_DNA"/>
</dbReference>
<dbReference type="Proteomes" id="UP000199474">
    <property type="component" value="Unassembled WGS sequence"/>
</dbReference>
<dbReference type="RefSeq" id="WP_090083291.1">
    <property type="nucleotide sequence ID" value="NZ_FOMR01000004.1"/>
</dbReference>
<feature type="domain" description="Core" evidence="2">
    <location>
        <begin position="1"/>
        <end position="86"/>
    </location>
</feature>
<evidence type="ECO:0000313" key="3">
    <source>
        <dbReference type="EMBL" id="SFD78235.1"/>
    </source>
</evidence>
<evidence type="ECO:0000259" key="2">
    <source>
        <dbReference type="Pfam" id="PF01521"/>
    </source>
</evidence>
<dbReference type="STRING" id="640948.SAMN05216238_10461"/>
<dbReference type="SUPFAM" id="SSF89360">
    <property type="entry name" value="HesB-like domain"/>
    <property type="match status" value="1"/>
</dbReference>
<reference evidence="4" key="1">
    <citation type="submission" date="2016-10" db="EMBL/GenBank/DDBJ databases">
        <authorList>
            <person name="Varghese N."/>
            <person name="Submissions S."/>
        </authorList>
    </citation>
    <scope>NUCLEOTIDE SEQUENCE [LARGE SCALE GENOMIC DNA]</scope>
    <source>
        <strain evidence="4">DSM 22530</strain>
    </source>
</reference>
<keyword evidence="4" id="KW-1185">Reference proteome</keyword>
<name>A0A1I1V5Z0_9BACI</name>
<gene>
    <name evidence="3" type="ORF">SAMN05216238_10461</name>
</gene>
<evidence type="ECO:0000313" key="4">
    <source>
        <dbReference type="Proteomes" id="UP000199474"/>
    </source>
</evidence>